<evidence type="ECO:0000313" key="5">
    <source>
        <dbReference type="Proteomes" id="UP000475545"/>
    </source>
</evidence>
<evidence type="ECO:0000256" key="1">
    <source>
        <dbReference type="ARBA" id="ARBA00006328"/>
    </source>
</evidence>
<dbReference type="Proteomes" id="UP000475545">
    <property type="component" value="Unassembled WGS sequence"/>
</dbReference>
<reference evidence="4 5" key="1">
    <citation type="submission" date="2019-11" db="EMBL/GenBank/DDBJ databases">
        <title>Gordonia sp. nov., a novel actinobacterium isolated from mangrove soil in Hainan.</title>
        <authorList>
            <person name="Huang X."/>
            <person name="Xie Y."/>
            <person name="Chu X."/>
            <person name="Xiao K."/>
        </authorList>
    </citation>
    <scope>NUCLEOTIDE SEQUENCE [LARGE SCALE GENOMIC DNA]</scope>
    <source>
        <strain evidence="4 5">HNM0687</strain>
    </source>
</reference>
<dbReference type="Pfam" id="PF05368">
    <property type="entry name" value="NmrA"/>
    <property type="match status" value="1"/>
</dbReference>
<dbReference type="CDD" id="cd05251">
    <property type="entry name" value="NmrA_like_SDR_a"/>
    <property type="match status" value="1"/>
</dbReference>
<keyword evidence="2" id="KW-0521">NADP</keyword>
<gene>
    <name evidence="4" type="ORF">GIY30_23615</name>
</gene>
<dbReference type="SUPFAM" id="SSF51735">
    <property type="entry name" value="NAD(P)-binding Rossmann-fold domains"/>
    <property type="match status" value="1"/>
</dbReference>
<dbReference type="EMBL" id="WMBR01000010">
    <property type="protein sequence ID" value="MXP24316.1"/>
    <property type="molecule type" value="Genomic_DNA"/>
</dbReference>
<feature type="domain" description="NmrA-like" evidence="3">
    <location>
        <begin position="4"/>
        <end position="231"/>
    </location>
</feature>
<evidence type="ECO:0000313" key="4">
    <source>
        <dbReference type="EMBL" id="MXP24316.1"/>
    </source>
</evidence>
<protein>
    <submittedName>
        <fullName evidence="4">NAD(P)H-binding protein</fullName>
    </submittedName>
</protein>
<proteinExistence type="inferred from homology"/>
<dbReference type="PANTHER" id="PTHR42748:SF7">
    <property type="entry name" value="NMRA LIKE REDOX SENSOR 1-RELATED"/>
    <property type="match status" value="1"/>
</dbReference>
<accession>A0A6L7GWH1</accession>
<dbReference type="AlphaFoldDB" id="A0A6L7GWH1"/>
<dbReference type="InterPro" id="IPR051164">
    <property type="entry name" value="NmrA-like_oxidored"/>
</dbReference>
<dbReference type="RefSeq" id="WP_160904511.1">
    <property type="nucleotide sequence ID" value="NZ_CP102850.1"/>
</dbReference>
<organism evidence="4 5">
    <name type="scientific">Gordonia mangrovi</name>
    <dbReference type="NCBI Taxonomy" id="2665643"/>
    <lineage>
        <taxon>Bacteria</taxon>
        <taxon>Bacillati</taxon>
        <taxon>Actinomycetota</taxon>
        <taxon>Actinomycetes</taxon>
        <taxon>Mycobacteriales</taxon>
        <taxon>Gordoniaceae</taxon>
        <taxon>Gordonia</taxon>
    </lineage>
</organism>
<evidence type="ECO:0000256" key="2">
    <source>
        <dbReference type="ARBA" id="ARBA00022857"/>
    </source>
</evidence>
<evidence type="ECO:0000259" key="3">
    <source>
        <dbReference type="Pfam" id="PF05368"/>
    </source>
</evidence>
<dbReference type="Gene3D" id="3.90.25.10">
    <property type="entry name" value="UDP-galactose 4-epimerase, domain 1"/>
    <property type="match status" value="1"/>
</dbReference>
<keyword evidence="5" id="KW-1185">Reference proteome</keyword>
<comment type="similarity">
    <text evidence="1">Belongs to the NmrA-type oxidoreductase family.</text>
</comment>
<dbReference type="InterPro" id="IPR008030">
    <property type="entry name" value="NmrA-like"/>
</dbReference>
<dbReference type="PANTHER" id="PTHR42748">
    <property type="entry name" value="NITROGEN METABOLITE REPRESSION PROTEIN NMRA FAMILY MEMBER"/>
    <property type="match status" value="1"/>
</dbReference>
<name>A0A6L7GWH1_9ACTN</name>
<sequence length="278" mass="29559">MTYVVLGATGGQGGAVATELLEADMPVRAVVRDPDAKRAVELATRGVELVFGDMVSGDGLVDAFVGASGVFALTTPFETGVEAELTQGAAILDAARLANVPYLVFSSVAGADRGTGVPHFESKYRVEQALGDSGIPHTIVGPTYFYDNLLGSVDALSAGILPIAMPADKPLQQLSRRDLGRFVVELFRNPTTYVGERIDIASDTMTPDQMAAALCTVLAHEVHAESFDPERIPSPDMSAMFEFLGREGYRVDIPALHQRLPGVGWQSFADWAAIQFGA</sequence>
<comment type="caution">
    <text evidence="4">The sequence shown here is derived from an EMBL/GenBank/DDBJ whole genome shotgun (WGS) entry which is preliminary data.</text>
</comment>
<dbReference type="InterPro" id="IPR036291">
    <property type="entry name" value="NAD(P)-bd_dom_sf"/>
</dbReference>
<dbReference type="Gene3D" id="3.40.50.720">
    <property type="entry name" value="NAD(P)-binding Rossmann-like Domain"/>
    <property type="match status" value="1"/>
</dbReference>